<evidence type="ECO:0000256" key="1">
    <source>
        <dbReference type="SAM" id="MobiDB-lite"/>
    </source>
</evidence>
<dbReference type="AlphaFoldDB" id="A0A917QG83"/>
<protein>
    <submittedName>
        <fullName evidence="2">Uncharacterized protein</fullName>
    </submittedName>
</protein>
<accession>A0A917QG83</accession>
<reference evidence="2" key="1">
    <citation type="journal article" date="2014" name="Int. J. Syst. Evol. Microbiol.">
        <title>Complete genome sequence of Corynebacterium casei LMG S-19264T (=DSM 44701T), isolated from a smear-ripened cheese.</title>
        <authorList>
            <consortium name="US DOE Joint Genome Institute (JGI-PGF)"/>
            <person name="Walter F."/>
            <person name="Albersmeier A."/>
            <person name="Kalinowski J."/>
            <person name="Ruckert C."/>
        </authorList>
    </citation>
    <scope>NUCLEOTIDE SEQUENCE</scope>
    <source>
        <strain evidence="2">CGMCC 4.7278</strain>
    </source>
</reference>
<sequence>MTRLIRVPSVAPYPRPDERPSAYRVALDSGQRIGVVVAERDDHDGVLTARRWFASWRLPGDEQARWITTVGHSTRRAAVAELLDVIANAIGQPQPPT</sequence>
<evidence type="ECO:0000313" key="2">
    <source>
        <dbReference type="EMBL" id="GGK48388.1"/>
    </source>
</evidence>
<evidence type="ECO:0000313" key="3">
    <source>
        <dbReference type="Proteomes" id="UP000612956"/>
    </source>
</evidence>
<dbReference type="RefSeq" id="WP_188828609.1">
    <property type="nucleotide sequence ID" value="NZ_BMMW01000002.1"/>
</dbReference>
<comment type="caution">
    <text evidence="2">The sequence shown here is derived from an EMBL/GenBank/DDBJ whole genome shotgun (WGS) entry which is preliminary data.</text>
</comment>
<dbReference type="EMBL" id="BMMW01000002">
    <property type="protein sequence ID" value="GGK48388.1"/>
    <property type="molecule type" value="Genomic_DNA"/>
</dbReference>
<feature type="region of interest" description="Disordered" evidence="1">
    <location>
        <begin position="1"/>
        <end position="21"/>
    </location>
</feature>
<reference evidence="2" key="2">
    <citation type="submission" date="2020-09" db="EMBL/GenBank/DDBJ databases">
        <authorList>
            <person name="Sun Q."/>
            <person name="Zhou Y."/>
        </authorList>
    </citation>
    <scope>NUCLEOTIDE SEQUENCE</scope>
    <source>
        <strain evidence="2">CGMCC 4.7278</strain>
    </source>
</reference>
<gene>
    <name evidence="2" type="ORF">GCM10011591_19730</name>
</gene>
<name>A0A917QG83_9NOCA</name>
<proteinExistence type="predicted"/>
<dbReference type="Proteomes" id="UP000612956">
    <property type="component" value="Unassembled WGS sequence"/>
</dbReference>
<organism evidence="2 3">
    <name type="scientific">Nocardia camponoti</name>
    <dbReference type="NCBI Taxonomy" id="1616106"/>
    <lineage>
        <taxon>Bacteria</taxon>
        <taxon>Bacillati</taxon>
        <taxon>Actinomycetota</taxon>
        <taxon>Actinomycetes</taxon>
        <taxon>Mycobacteriales</taxon>
        <taxon>Nocardiaceae</taxon>
        <taxon>Nocardia</taxon>
    </lineage>
</organism>
<keyword evidence="3" id="KW-1185">Reference proteome</keyword>